<organism evidence="1 2">
    <name type="scientific">Lindgomyces ingoldianus</name>
    <dbReference type="NCBI Taxonomy" id="673940"/>
    <lineage>
        <taxon>Eukaryota</taxon>
        <taxon>Fungi</taxon>
        <taxon>Dikarya</taxon>
        <taxon>Ascomycota</taxon>
        <taxon>Pezizomycotina</taxon>
        <taxon>Dothideomycetes</taxon>
        <taxon>Pleosporomycetidae</taxon>
        <taxon>Pleosporales</taxon>
        <taxon>Lindgomycetaceae</taxon>
        <taxon>Lindgomyces</taxon>
    </lineage>
</organism>
<name>A0ACB6R891_9PLEO</name>
<dbReference type="Proteomes" id="UP000799755">
    <property type="component" value="Unassembled WGS sequence"/>
</dbReference>
<dbReference type="EMBL" id="MU003496">
    <property type="protein sequence ID" value="KAF2475396.1"/>
    <property type="molecule type" value="Genomic_DNA"/>
</dbReference>
<protein>
    <submittedName>
        <fullName evidence="1">Uncharacterized protein</fullName>
    </submittedName>
</protein>
<reference evidence="1" key="1">
    <citation type="journal article" date="2020" name="Stud. Mycol.">
        <title>101 Dothideomycetes genomes: a test case for predicting lifestyles and emergence of pathogens.</title>
        <authorList>
            <person name="Haridas S."/>
            <person name="Albert R."/>
            <person name="Binder M."/>
            <person name="Bloem J."/>
            <person name="Labutti K."/>
            <person name="Salamov A."/>
            <person name="Andreopoulos B."/>
            <person name="Baker S."/>
            <person name="Barry K."/>
            <person name="Bills G."/>
            <person name="Bluhm B."/>
            <person name="Cannon C."/>
            <person name="Castanera R."/>
            <person name="Culley D."/>
            <person name="Daum C."/>
            <person name="Ezra D."/>
            <person name="Gonzalez J."/>
            <person name="Henrissat B."/>
            <person name="Kuo A."/>
            <person name="Liang C."/>
            <person name="Lipzen A."/>
            <person name="Lutzoni F."/>
            <person name="Magnuson J."/>
            <person name="Mondo S."/>
            <person name="Nolan M."/>
            <person name="Ohm R."/>
            <person name="Pangilinan J."/>
            <person name="Park H.-J."/>
            <person name="Ramirez L."/>
            <person name="Alfaro M."/>
            <person name="Sun H."/>
            <person name="Tritt A."/>
            <person name="Yoshinaga Y."/>
            <person name="Zwiers L.-H."/>
            <person name="Turgeon B."/>
            <person name="Goodwin S."/>
            <person name="Spatafora J."/>
            <person name="Crous P."/>
            <person name="Grigoriev I."/>
        </authorList>
    </citation>
    <scope>NUCLEOTIDE SEQUENCE</scope>
    <source>
        <strain evidence="1">ATCC 200398</strain>
    </source>
</reference>
<evidence type="ECO:0000313" key="1">
    <source>
        <dbReference type="EMBL" id="KAF2475396.1"/>
    </source>
</evidence>
<keyword evidence="2" id="KW-1185">Reference proteome</keyword>
<proteinExistence type="predicted"/>
<evidence type="ECO:0000313" key="2">
    <source>
        <dbReference type="Proteomes" id="UP000799755"/>
    </source>
</evidence>
<gene>
    <name evidence="1" type="ORF">BDR25DRAFT_350771</name>
</gene>
<sequence length="433" mass="48926">MSKISKIWCVRASGQENDRTLSLLLIYIVRAGINLPPSRHIRVKDTSKEFSRDKSESLNNLKNDRTLRIVESFQCIQRRQEVILQEAPCGIQSPLHPQWHINAPVSSSSMGSDVALDGRIFILRIIFPCSKLQNGAESVLLGLLVGDLGSSFLAWSLYSPARLSSTSADSTSKPTSSRATCYSTSFFAAKTAPLEPPPIPPLLRPPFIPQLKLPLLMLNIFGVRGILWGILPVLLLLPIVPRPPDELAAMPLTLPPTGHTNLLESDGLVICHRPDLHPCHLPVPSFLVSSREIGYPLPLRYMLRLRKLIYARLALRLRFCGVNVYIWQADESEEGLYLRSEDLRGDGLHIWQWPGAWSTVLNFRYHRVFRLSFFLFSTPYLLPSFPKHGFYWVCTKYSNKPRSALHSCHLATNPKLTRALMILHIEVNPLQDF</sequence>
<comment type="caution">
    <text evidence="1">The sequence shown here is derived from an EMBL/GenBank/DDBJ whole genome shotgun (WGS) entry which is preliminary data.</text>
</comment>
<accession>A0ACB6R891</accession>